<keyword evidence="1" id="KW-0472">Membrane</keyword>
<dbReference type="GO" id="GO:0016787">
    <property type="term" value="F:hydrolase activity"/>
    <property type="evidence" value="ECO:0007669"/>
    <property type="project" value="UniProtKB-KW"/>
</dbReference>
<keyword evidence="3" id="KW-1185">Reference proteome</keyword>
<dbReference type="EC" id="3.4.-.-" evidence="2"/>
<dbReference type="RefSeq" id="WP_394408211.1">
    <property type="nucleotide sequence ID" value="NZ_JBIGIC010000003.1"/>
</dbReference>
<keyword evidence="1" id="KW-0812">Transmembrane</keyword>
<dbReference type="SUPFAM" id="SSF53474">
    <property type="entry name" value="alpha/beta-Hydrolases"/>
    <property type="match status" value="1"/>
</dbReference>
<keyword evidence="2" id="KW-0378">Hydrolase</keyword>
<comment type="caution">
    <text evidence="2">The sequence shown here is derived from an EMBL/GenBank/DDBJ whole genome shotgun (WGS) entry which is preliminary data.</text>
</comment>
<name>A0ABW7HA10_9BURK</name>
<evidence type="ECO:0000313" key="2">
    <source>
        <dbReference type="EMBL" id="MFG6486746.1"/>
    </source>
</evidence>
<reference evidence="2 3" key="1">
    <citation type="submission" date="2024-08" db="EMBL/GenBank/DDBJ databases">
        <authorList>
            <person name="Lu H."/>
        </authorList>
    </citation>
    <scope>NUCLEOTIDE SEQUENCE [LARGE SCALE GENOMIC DNA]</scope>
    <source>
        <strain evidence="2 3">BYS78W</strain>
    </source>
</reference>
<dbReference type="PANTHER" id="PTHR12277">
    <property type="entry name" value="ALPHA/BETA HYDROLASE DOMAIN-CONTAINING PROTEIN"/>
    <property type="match status" value="1"/>
</dbReference>
<organism evidence="2 3">
    <name type="scientific">Pelomonas candidula</name>
    <dbReference type="NCBI Taxonomy" id="3299025"/>
    <lineage>
        <taxon>Bacteria</taxon>
        <taxon>Pseudomonadati</taxon>
        <taxon>Pseudomonadota</taxon>
        <taxon>Betaproteobacteria</taxon>
        <taxon>Burkholderiales</taxon>
        <taxon>Sphaerotilaceae</taxon>
        <taxon>Roseateles</taxon>
    </lineage>
</organism>
<accession>A0ABW7HA10</accession>
<proteinExistence type="predicted"/>
<feature type="transmembrane region" description="Helical" evidence="1">
    <location>
        <begin position="12"/>
        <end position="34"/>
    </location>
</feature>
<keyword evidence="1" id="KW-1133">Transmembrane helix</keyword>
<evidence type="ECO:0000313" key="3">
    <source>
        <dbReference type="Proteomes" id="UP001606134"/>
    </source>
</evidence>
<dbReference type="EMBL" id="JBIGIC010000003">
    <property type="protein sequence ID" value="MFG6486746.1"/>
    <property type="molecule type" value="Genomic_DNA"/>
</dbReference>
<evidence type="ECO:0000256" key="1">
    <source>
        <dbReference type="SAM" id="Phobius"/>
    </source>
</evidence>
<protein>
    <submittedName>
        <fullName evidence="2">Alpha/beta hydrolase family protein</fullName>
        <ecNumber evidence="2">3.4.-.-</ecNumber>
    </submittedName>
</protein>
<dbReference type="Proteomes" id="UP001606134">
    <property type="component" value="Unassembled WGS sequence"/>
</dbReference>
<dbReference type="Gene3D" id="3.40.50.1820">
    <property type="entry name" value="alpha/beta hydrolase"/>
    <property type="match status" value="1"/>
</dbReference>
<sequence length="287" mass="30430">MPLPVVDLPPWAWALFAGLALLATVIALQGKLLFGRTWRIRRTDPGPAAARRTTEAVWLARPGGVRLQGWLTVPVSTAPRRLLLWFGGRNEHVAWTPDLAGWLPDDCALLAFNYRSLGGSGGWPSEAACVADAEACAAWGLARLGLPTGALHLAGRSLGTGVAMQLAARLAARGQAPAGVALITPFKSLRAVLARSPVLAPLTPLLRSPLDSVATAQALNCEVLVLLAERDRQVPHAHSHTLVRALQTAGCNVTVQRLAGTNHRSLARTPAAMQRLGGWLLEESAAR</sequence>
<gene>
    <name evidence="2" type="ORF">ACG04R_08695</name>
</gene>
<dbReference type="InterPro" id="IPR029058">
    <property type="entry name" value="AB_hydrolase_fold"/>
</dbReference>